<dbReference type="HOGENOM" id="CLU_2810644_0_0_0"/>
<dbReference type="AlphaFoldDB" id="D1AY99"/>
<dbReference type="Proteomes" id="UP000002072">
    <property type="component" value="Chromosome"/>
</dbReference>
<name>D1AY99_STRM9</name>
<evidence type="ECO:0000313" key="2">
    <source>
        <dbReference type="Proteomes" id="UP000002072"/>
    </source>
</evidence>
<keyword evidence="2" id="KW-1185">Reference proteome</keyword>
<dbReference type="EMBL" id="CP001779">
    <property type="protein sequence ID" value="ACZ01275.1"/>
    <property type="molecule type" value="Genomic_DNA"/>
</dbReference>
<accession>D1AY99</accession>
<dbReference type="STRING" id="519441.Smon_0807"/>
<protein>
    <submittedName>
        <fullName evidence="1">Uncharacterized protein</fullName>
    </submittedName>
</protein>
<organism evidence="1 2">
    <name type="scientific">Streptobacillus moniliformis (strain ATCC 14647 / DSM 12112 / NCTC 10651 / 9901)</name>
    <dbReference type="NCBI Taxonomy" id="519441"/>
    <lineage>
        <taxon>Bacteria</taxon>
        <taxon>Fusobacteriati</taxon>
        <taxon>Fusobacteriota</taxon>
        <taxon>Fusobacteriia</taxon>
        <taxon>Fusobacteriales</taxon>
        <taxon>Leptotrichiaceae</taxon>
        <taxon>Streptobacillus</taxon>
    </lineage>
</organism>
<sequence>MVGEGGLMKRLNIFLLTLIALSNISLSQTTPKKRNTSTRNQTTEVKENDFFNFRNAKKIKLELNANL</sequence>
<reference evidence="1 2" key="1">
    <citation type="journal article" date="2009" name="Stand. Genomic Sci.">
        <title>Complete genome sequence of Streptobacillus moniliformis type strain (9901T).</title>
        <authorList>
            <person name="Nolan M."/>
            <person name="Gronow S."/>
            <person name="Lapidus A."/>
            <person name="Ivanova N."/>
            <person name="Copeland A."/>
            <person name="Lucas S."/>
            <person name="Del Rio T.G."/>
            <person name="Chen F."/>
            <person name="Tice H."/>
            <person name="Pitluck S."/>
            <person name="Cheng J.F."/>
            <person name="Sims D."/>
            <person name="Meincke L."/>
            <person name="Bruce D."/>
            <person name="Goodwin L."/>
            <person name="Brettin T."/>
            <person name="Han C."/>
            <person name="Detter J.C."/>
            <person name="Ovchinikova G."/>
            <person name="Pati A."/>
            <person name="Mavromatis K."/>
            <person name="Mikhailova N."/>
            <person name="Chen A."/>
            <person name="Palaniappan K."/>
            <person name="Land M."/>
            <person name="Hauser L."/>
            <person name="Chang Y.J."/>
            <person name="Jeffries C.D."/>
            <person name="Rohde M."/>
            <person name="Sproer C."/>
            <person name="Goker M."/>
            <person name="Bristow J."/>
            <person name="Eisen J.A."/>
            <person name="Markowitz V."/>
            <person name="Hugenholtz P."/>
            <person name="Kyrpides N.C."/>
            <person name="Klenk H.P."/>
            <person name="Chain P."/>
        </authorList>
    </citation>
    <scope>NUCLEOTIDE SEQUENCE [LARGE SCALE GENOMIC DNA]</scope>
    <source>
        <strain evidence="2">ATCC 14647 / DSM 12112 / NCTC 10651 / 9901</strain>
    </source>
</reference>
<evidence type="ECO:0000313" key="1">
    <source>
        <dbReference type="EMBL" id="ACZ01275.1"/>
    </source>
</evidence>
<dbReference type="KEGG" id="smf:Smon_0807"/>
<gene>
    <name evidence="1" type="ordered locus">Smon_0807</name>
</gene>
<proteinExistence type="predicted"/>